<protein>
    <submittedName>
        <fullName evidence="3">Uncharacterized protein</fullName>
    </submittedName>
</protein>
<feature type="coiled-coil region" evidence="1">
    <location>
        <begin position="284"/>
        <end position="339"/>
    </location>
</feature>
<feature type="chain" id="PRO_5042060382" evidence="2">
    <location>
        <begin position="19"/>
        <end position="453"/>
    </location>
</feature>
<sequence>MSGLRMVILVMMVLDGECKTCHRVPIPHNTHTTLPLHLHSTSSSHLLESHMTFHPPYDVKEWNLRLFIIPHDVARAAATIALVSDHGSSSSSSSGSEASVVVVVGCDREEAKQVSSVIKPWSTVTHSAHSKTNYAHSKNITLQVWSDHLEVKETRVGEEESVLMLRHNCSFTLDHFPDLSLAVNHQQNDCGTVGFCWDDCQMIRVPPNHRPLTLHHQTTTTTTTTTKGKEGENNHHLDNNLHYYLLSTSFLHHAPRHQNTSWGIDVEIIPNSQNNNKTAQNINNSAARNDIKTTQTNYKETQNNDNNKIKKDSSKTQYKKNATQNNNTAQNNNNKTTQNNITTAGQDYNKTTQACSIFFFISRVIQELRMLWGSPVTQAQMVVSSRSKTPLTQTQMVVPWRRKTTVTQTRLLVVLPLRKRKHGGPPWTFGLLQTIPFSIHPPPPHIYRNEHLK</sequence>
<comment type="caution">
    <text evidence="3">The sequence shown here is derived from an EMBL/GenBank/DDBJ whole genome shotgun (WGS) entry which is preliminary data.</text>
</comment>
<reference evidence="3" key="1">
    <citation type="submission" date="2023-10" db="EMBL/GenBank/DDBJ databases">
        <title>Genome assemblies of two species of porcelain crab, Petrolisthes cinctipes and Petrolisthes manimaculis (Anomura: Porcellanidae).</title>
        <authorList>
            <person name="Angst P."/>
        </authorList>
    </citation>
    <scope>NUCLEOTIDE SEQUENCE</scope>
    <source>
        <strain evidence="3">PB745_01</strain>
        <tissue evidence="3">Gill</tissue>
    </source>
</reference>
<keyword evidence="4" id="KW-1185">Reference proteome</keyword>
<organism evidence="3 4">
    <name type="scientific">Petrolisthes cinctipes</name>
    <name type="common">Flat porcelain crab</name>
    <dbReference type="NCBI Taxonomy" id="88211"/>
    <lineage>
        <taxon>Eukaryota</taxon>
        <taxon>Metazoa</taxon>
        <taxon>Ecdysozoa</taxon>
        <taxon>Arthropoda</taxon>
        <taxon>Crustacea</taxon>
        <taxon>Multicrustacea</taxon>
        <taxon>Malacostraca</taxon>
        <taxon>Eumalacostraca</taxon>
        <taxon>Eucarida</taxon>
        <taxon>Decapoda</taxon>
        <taxon>Pleocyemata</taxon>
        <taxon>Anomura</taxon>
        <taxon>Galatheoidea</taxon>
        <taxon>Porcellanidae</taxon>
        <taxon>Petrolisthes</taxon>
    </lineage>
</organism>
<keyword evidence="1" id="KW-0175">Coiled coil</keyword>
<dbReference type="EMBL" id="JAWQEG010000605">
    <property type="protein sequence ID" value="KAK3887829.1"/>
    <property type="molecule type" value="Genomic_DNA"/>
</dbReference>
<evidence type="ECO:0000313" key="3">
    <source>
        <dbReference type="EMBL" id="KAK3887829.1"/>
    </source>
</evidence>
<evidence type="ECO:0000256" key="2">
    <source>
        <dbReference type="SAM" id="SignalP"/>
    </source>
</evidence>
<gene>
    <name evidence="3" type="ORF">Pcinc_008080</name>
</gene>
<evidence type="ECO:0000256" key="1">
    <source>
        <dbReference type="SAM" id="Coils"/>
    </source>
</evidence>
<keyword evidence="2" id="KW-0732">Signal</keyword>
<evidence type="ECO:0000313" key="4">
    <source>
        <dbReference type="Proteomes" id="UP001286313"/>
    </source>
</evidence>
<dbReference type="Proteomes" id="UP001286313">
    <property type="component" value="Unassembled WGS sequence"/>
</dbReference>
<proteinExistence type="predicted"/>
<feature type="signal peptide" evidence="2">
    <location>
        <begin position="1"/>
        <end position="18"/>
    </location>
</feature>
<dbReference type="AlphaFoldDB" id="A0AAE1KWT2"/>
<name>A0AAE1KWT2_PETCI</name>
<accession>A0AAE1KWT2</accession>